<feature type="domain" description="Ppx/GppA phosphatase N-terminal" evidence="2">
    <location>
        <begin position="84"/>
        <end position="344"/>
    </location>
</feature>
<sequence length="364" mass="41077">MRIAFNFLFILSLSTQALANQNANQDENRNCLEKRYVFDIGSGSTKSKGYLVDICQNKLIKNLGEVNKAVRYQQCISSSIDKSSITEECLTNGLRALKAIEQEYGIDCGEHKCKGVATAWARNAKNSSELLNTFKLHDIHINLISQKEEGELGFKTALSDPYLKGVDPDKLLIWDIGGGSFQLSVQDEHDEIHTYEGPWGLFNFVHQLKEDFSLKGINLTKEGFFNKDELKEILEYTSHELGKDIQKDKLIVEKLKTAKVVGIGRIMYMGIKYELDLTNPISKEEIKDLIYEFAGMTVSEAQKKYPKLPDHFAPLIQQALILVYGVMDGAGINKLEIIESTLTDHLVLDQSFWHGEVTVAQQSF</sequence>
<dbReference type="Gene3D" id="3.30.420.40">
    <property type="match status" value="1"/>
</dbReference>
<dbReference type="EMBL" id="JSWE01000058">
    <property type="protein sequence ID" value="KIE05989.1"/>
    <property type="molecule type" value="Genomic_DNA"/>
</dbReference>
<feature type="chain" id="PRO_5002155284" description="Ppx/GppA phosphatase N-terminal domain-containing protein" evidence="1">
    <location>
        <begin position="20"/>
        <end position="364"/>
    </location>
</feature>
<dbReference type="PANTHER" id="PTHR30005">
    <property type="entry name" value="EXOPOLYPHOSPHATASE"/>
    <property type="match status" value="1"/>
</dbReference>
<reference evidence="3 4" key="1">
    <citation type="submission" date="2014-11" db="EMBL/GenBank/DDBJ databases">
        <title>A Rickettsiales Symbiont of Amoebae With Ancient Features.</title>
        <authorList>
            <person name="Schulz F."/>
            <person name="Martijn J."/>
            <person name="Wascher F."/>
            <person name="Kostanjsek R."/>
            <person name="Ettema T.J."/>
            <person name="Horn M."/>
        </authorList>
    </citation>
    <scope>NUCLEOTIDE SEQUENCE [LARGE SCALE GENOMIC DNA]</scope>
    <source>
        <strain evidence="3 4">UWC36</strain>
    </source>
</reference>
<dbReference type="AlphaFoldDB" id="A0A0C1QKG9"/>
<name>A0A0C1QKG9_9RICK</name>
<dbReference type="SUPFAM" id="SSF53067">
    <property type="entry name" value="Actin-like ATPase domain"/>
    <property type="match status" value="2"/>
</dbReference>
<feature type="signal peptide" evidence="1">
    <location>
        <begin position="1"/>
        <end position="19"/>
    </location>
</feature>
<dbReference type="InterPro" id="IPR043129">
    <property type="entry name" value="ATPase_NBD"/>
</dbReference>
<dbReference type="PANTHER" id="PTHR30005:SF0">
    <property type="entry name" value="RETROGRADE REGULATION PROTEIN 2"/>
    <property type="match status" value="1"/>
</dbReference>
<comment type="caution">
    <text evidence="3">The sequence shown here is derived from an EMBL/GenBank/DDBJ whole genome shotgun (WGS) entry which is preliminary data.</text>
</comment>
<protein>
    <recommendedName>
        <fullName evidence="2">Ppx/GppA phosphatase N-terminal domain-containing protein</fullName>
    </recommendedName>
</protein>
<evidence type="ECO:0000256" key="1">
    <source>
        <dbReference type="SAM" id="SignalP"/>
    </source>
</evidence>
<organism evidence="3 4">
    <name type="scientific">Candidatus Jidaibacter acanthamoebae</name>
    <dbReference type="NCBI Taxonomy" id="86105"/>
    <lineage>
        <taxon>Bacteria</taxon>
        <taxon>Pseudomonadati</taxon>
        <taxon>Pseudomonadota</taxon>
        <taxon>Alphaproteobacteria</taxon>
        <taxon>Rickettsiales</taxon>
        <taxon>Candidatus Midichloriaceae</taxon>
        <taxon>Candidatus Jidaibacter</taxon>
    </lineage>
</organism>
<dbReference type="Proteomes" id="UP000031258">
    <property type="component" value="Unassembled WGS sequence"/>
</dbReference>
<dbReference type="RefSeq" id="WP_039455281.1">
    <property type="nucleotide sequence ID" value="NZ_JSWE01000058.1"/>
</dbReference>
<dbReference type="InterPro" id="IPR050273">
    <property type="entry name" value="GppA/Ppx_hydrolase"/>
</dbReference>
<dbReference type="OrthoDB" id="6430150at2"/>
<keyword evidence="1" id="KW-0732">Signal</keyword>
<dbReference type="Pfam" id="PF02541">
    <property type="entry name" value="Ppx-GppA"/>
    <property type="match status" value="1"/>
</dbReference>
<evidence type="ECO:0000313" key="4">
    <source>
        <dbReference type="Proteomes" id="UP000031258"/>
    </source>
</evidence>
<proteinExistence type="predicted"/>
<keyword evidence="4" id="KW-1185">Reference proteome</keyword>
<gene>
    <name evidence="3" type="ORF">NF27_CG01690</name>
</gene>
<evidence type="ECO:0000259" key="2">
    <source>
        <dbReference type="Pfam" id="PF02541"/>
    </source>
</evidence>
<accession>A0A0C1QKG9</accession>
<dbReference type="GO" id="GO:0006357">
    <property type="term" value="P:regulation of transcription by RNA polymerase II"/>
    <property type="evidence" value="ECO:0007669"/>
    <property type="project" value="TreeGrafter"/>
</dbReference>
<dbReference type="InterPro" id="IPR003695">
    <property type="entry name" value="Ppx_GppA_N"/>
</dbReference>
<evidence type="ECO:0000313" key="3">
    <source>
        <dbReference type="EMBL" id="KIE05989.1"/>
    </source>
</evidence>
<dbReference type="Gene3D" id="3.30.420.150">
    <property type="entry name" value="Exopolyphosphatase. Domain 2"/>
    <property type="match status" value="1"/>
</dbReference>
<dbReference type="STRING" id="86105.NF27_CG01690"/>